<dbReference type="SUPFAM" id="SSF52833">
    <property type="entry name" value="Thioredoxin-like"/>
    <property type="match status" value="1"/>
</dbReference>
<dbReference type="EMBL" id="SJSM01000001">
    <property type="protein sequence ID" value="TCC99568.1"/>
    <property type="molecule type" value="Genomic_DNA"/>
</dbReference>
<dbReference type="RefSeq" id="WP_131606901.1">
    <property type="nucleotide sequence ID" value="NZ_SJSM01000001.1"/>
</dbReference>
<accession>A0A4R0NH92</accession>
<dbReference type="Pfam" id="PF13905">
    <property type="entry name" value="Thioredoxin_8"/>
    <property type="match status" value="1"/>
</dbReference>
<keyword evidence="3" id="KW-1185">Reference proteome</keyword>
<protein>
    <recommendedName>
        <fullName evidence="1">Thioredoxin-like fold domain-containing protein</fullName>
    </recommendedName>
</protein>
<comment type="caution">
    <text evidence="2">The sequence shown here is derived from an EMBL/GenBank/DDBJ whole genome shotgun (WGS) entry which is preliminary data.</text>
</comment>
<organism evidence="2 3">
    <name type="scientific">Pedobacter hiemivivus</name>
    <dbReference type="NCBI Taxonomy" id="2530454"/>
    <lineage>
        <taxon>Bacteria</taxon>
        <taxon>Pseudomonadati</taxon>
        <taxon>Bacteroidota</taxon>
        <taxon>Sphingobacteriia</taxon>
        <taxon>Sphingobacteriales</taxon>
        <taxon>Sphingobacteriaceae</taxon>
        <taxon>Pedobacter</taxon>
    </lineage>
</organism>
<dbReference type="Gene3D" id="3.40.30.10">
    <property type="entry name" value="Glutaredoxin"/>
    <property type="match status" value="1"/>
</dbReference>
<gene>
    <name evidence="2" type="ORF">EZ444_02515</name>
</gene>
<evidence type="ECO:0000259" key="1">
    <source>
        <dbReference type="Pfam" id="PF13905"/>
    </source>
</evidence>
<name>A0A4R0NH92_9SPHI</name>
<dbReference type="Proteomes" id="UP000291117">
    <property type="component" value="Unassembled WGS sequence"/>
</dbReference>
<proteinExistence type="predicted"/>
<sequence length="517" mass="59261">MITSAINNMTHLKILLAIFISINSVLSFGQNPSTSSFSGQIVYQPNNIIGSPSAIDVKSIVTYVKFDEYPKFGGDIQTPRVDKSGEFHFSIPYLGKVHKFQMFYEDAGKKWRWTGGFYQEPGDQIKIKIYAKMDGIDSISFQGEGAEKYNLTNRLNNEMWRNYMKDPLITEIQTIKNLKELKDVLERLIRLTLKHQSKSNNLIENSNLNYDLKKILKYEFADYHSDWVFRLDLLLKKFPQYKDVIRDSYVNNSHMLYIPPTSLSTFAPTYIRTAVAKIKFESRLDSSSAKSDLKYVYDEIKTKFKNDIRDKIIGRLIFASMTGIRSYDQSSDIEKDSIIMDAYQTVTEPHIKETIESRMVVNSKKIGKLFITDFITLDNKKFNIESLSGKVILIDTWFLGCAGCANFHALYEKNIKKKFDTDTNFVYLSINIDKKKDDWIKGIKSNLYTSDKNTNVSTGSLGVGHPFLINYGITGGPFVMIVDRDMKILSIPSLISISTENSGFEKVIEKALMRHSN</sequence>
<evidence type="ECO:0000313" key="2">
    <source>
        <dbReference type="EMBL" id="TCC99568.1"/>
    </source>
</evidence>
<dbReference type="InterPro" id="IPR012336">
    <property type="entry name" value="Thioredoxin-like_fold"/>
</dbReference>
<feature type="domain" description="Thioredoxin-like fold" evidence="1">
    <location>
        <begin position="389"/>
        <end position="488"/>
    </location>
</feature>
<dbReference type="AlphaFoldDB" id="A0A4R0NH92"/>
<dbReference type="OrthoDB" id="983020at2"/>
<dbReference type="InterPro" id="IPR036249">
    <property type="entry name" value="Thioredoxin-like_sf"/>
</dbReference>
<reference evidence="2 3" key="1">
    <citation type="submission" date="2019-02" db="EMBL/GenBank/DDBJ databases">
        <title>Pedobacter sp. RP-3-8 sp. nov., isolated from Arctic soil.</title>
        <authorList>
            <person name="Dahal R.H."/>
        </authorList>
    </citation>
    <scope>NUCLEOTIDE SEQUENCE [LARGE SCALE GENOMIC DNA]</scope>
    <source>
        <strain evidence="2 3">RP-3-8</strain>
    </source>
</reference>
<evidence type="ECO:0000313" key="3">
    <source>
        <dbReference type="Proteomes" id="UP000291117"/>
    </source>
</evidence>